<dbReference type="KEGG" id="sgf:HEP81_04681"/>
<dbReference type="EMBL" id="CP051006">
    <property type="protein sequence ID" value="QNT94953.1"/>
    <property type="molecule type" value="Genomic_DNA"/>
</dbReference>
<name>A0A7H1Q3S3_9ACTN</name>
<gene>
    <name evidence="1" type="ORF">HEP81_04681</name>
</gene>
<evidence type="ECO:0000313" key="1">
    <source>
        <dbReference type="EMBL" id="QNT94953.1"/>
    </source>
</evidence>
<accession>A0A7H1Q3S3</accession>
<reference evidence="1 2" key="1">
    <citation type="submission" date="2020-04" db="EMBL/GenBank/DDBJ databases">
        <title>Characterization and engineering of Streptomyces griseofuscus DSM40191 as a potential heterologous host for expression of BGCs.</title>
        <authorList>
            <person name="Gren T."/>
            <person name="Whitford C.M."/>
            <person name="Mohite O.S."/>
            <person name="Joergensen T.S."/>
            <person name="Nielsen J.B."/>
            <person name="Lee S.Y."/>
            <person name="Weber T."/>
        </authorList>
    </citation>
    <scope>NUCLEOTIDE SEQUENCE [LARGE SCALE GENOMIC DNA]</scope>
    <source>
        <strain evidence="1 2">DSM 40191</strain>
    </source>
</reference>
<proteinExistence type="predicted"/>
<dbReference type="AlphaFoldDB" id="A0A7H1Q3S3"/>
<organism evidence="1 2">
    <name type="scientific">Streptomyces griseofuscus</name>
    <dbReference type="NCBI Taxonomy" id="146922"/>
    <lineage>
        <taxon>Bacteria</taxon>
        <taxon>Bacillati</taxon>
        <taxon>Actinomycetota</taxon>
        <taxon>Actinomycetes</taxon>
        <taxon>Kitasatosporales</taxon>
        <taxon>Streptomycetaceae</taxon>
        <taxon>Streptomyces</taxon>
    </lineage>
</organism>
<dbReference type="Proteomes" id="UP000516422">
    <property type="component" value="Chromosome"/>
</dbReference>
<protein>
    <submittedName>
        <fullName evidence="1">Uncharacterized protein</fullName>
    </submittedName>
</protein>
<dbReference type="GeneID" id="91464231"/>
<dbReference type="RefSeq" id="WP_037653598.1">
    <property type="nucleotide sequence ID" value="NZ_CP051006.1"/>
</dbReference>
<sequence>MTCPLISNLDTVRVTRVDQCGRPVCGDDNAFVFDCLASVALKPDTDDGDDIKYKAANGKVCGFKKGCPTLNSFGVEINFFSVSPEFLEITTGNPVVYGFDGKPIGYDDCSIACRTGFALEFWAEVLGDDVCQTDGTGGAWLYFLLPWITNGILGDVEIGSEAVTLQMTGNTRTGGGWGVGPYDVMPIDAAGTAGPMLTPIGSNCHKRMFLTNVAPPEPTCEYSTVAGDLCLAS</sequence>
<evidence type="ECO:0000313" key="2">
    <source>
        <dbReference type="Proteomes" id="UP000516422"/>
    </source>
</evidence>